<dbReference type="Proteomes" id="UP000095300">
    <property type="component" value="Unassembled WGS sequence"/>
</dbReference>
<gene>
    <name evidence="3" type="primary">106082819</name>
</gene>
<evidence type="ECO:0000313" key="3">
    <source>
        <dbReference type="EnsemblMetazoa" id="SCAU002700-PA"/>
    </source>
</evidence>
<sequence length="173" mass="19187">MKSTKFVLLLQILMTIFIATVTEAGYCPPPVAKSEELNNDYYPLEDASIQVQDEENQAYQEYNEYEDIQEKEKRAKRATEKVANANTLKSPGKTLKKGRGGGRPRGGFKGGPRSGSRSGRRGGRRGERGGNGRGRKNRGKGRRKHKPHARNRHGGGHTRNIDISINDLPNIGC</sequence>
<evidence type="ECO:0000256" key="2">
    <source>
        <dbReference type="SAM" id="SignalP"/>
    </source>
</evidence>
<feature type="chain" id="PRO_5009325654" evidence="2">
    <location>
        <begin position="25"/>
        <end position="173"/>
    </location>
</feature>
<reference evidence="3" key="1">
    <citation type="submission" date="2020-05" db="UniProtKB">
        <authorList>
            <consortium name="EnsemblMetazoa"/>
        </authorList>
    </citation>
    <scope>IDENTIFICATION</scope>
    <source>
        <strain evidence="3">USDA</strain>
    </source>
</reference>
<dbReference type="KEGG" id="scac:106082819"/>
<feature type="compositionally biased region" description="Gly residues" evidence="1">
    <location>
        <begin position="103"/>
        <end position="113"/>
    </location>
</feature>
<evidence type="ECO:0000313" key="4">
    <source>
        <dbReference type="Proteomes" id="UP000095300"/>
    </source>
</evidence>
<organism evidence="3 4">
    <name type="scientific">Stomoxys calcitrans</name>
    <name type="common">Stable fly</name>
    <name type="synonym">Conops calcitrans</name>
    <dbReference type="NCBI Taxonomy" id="35570"/>
    <lineage>
        <taxon>Eukaryota</taxon>
        <taxon>Metazoa</taxon>
        <taxon>Ecdysozoa</taxon>
        <taxon>Arthropoda</taxon>
        <taxon>Hexapoda</taxon>
        <taxon>Insecta</taxon>
        <taxon>Pterygota</taxon>
        <taxon>Neoptera</taxon>
        <taxon>Endopterygota</taxon>
        <taxon>Diptera</taxon>
        <taxon>Brachycera</taxon>
        <taxon>Muscomorpha</taxon>
        <taxon>Muscoidea</taxon>
        <taxon>Muscidae</taxon>
        <taxon>Stomoxys</taxon>
    </lineage>
</organism>
<keyword evidence="2" id="KW-0732">Signal</keyword>
<name>A0A1I8NWS7_STOCA</name>
<proteinExistence type="predicted"/>
<feature type="signal peptide" evidence="2">
    <location>
        <begin position="1"/>
        <end position="24"/>
    </location>
</feature>
<feature type="compositionally biased region" description="Basic residues" evidence="1">
    <location>
        <begin position="133"/>
        <end position="156"/>
    </location>
</feature>
<feature type="region of interest" description="Disordered" evidence="1">
    <location>
        <begin position="68"/>
        <end position="173"/>
    </location>
</feature>
<dbReference type="AlphaFoldDB" id="A0A1I8NWS7"/>
<keyword evidence="4" id="KW-1185">Reference proteome</keyword>
<evidence type="ECO:0000256" key="1">
    <source>
        <dbReference type="SAM" id="MobiDB-lite"/>
    </source>
</evidence>
<protein>
    <submittedName>
        <fullName evidence="3">Uncharacterized protein</fullName>
    </submittedName>
</protein>
<accession>A0A1I8NWS7</accession>
<dbReference type="VEuPathDB" id="VectorBase:SCAU002700"/>
<dbReference type="EnsemblMetazoa" id="SCAU002700-RA">
    <property type="protein sequence ID" value="SCAU002700-PA"/>
    <property type="gene ID" value="SCAU002700"/>
</dbReference>
<feature type="compositionally biased region" description="Basic and acidic residues" evidence="1">
    <location>
        <begin position="68"/>
        <end position="80"/>
    </location>
</feature>